<dbReference type="InterPro" id="IPR031803">
    <property type="entry name" value="BAT_GAF/HTH-assoc"/>
</dbReference>
<evidence type="ECO:0000259" key="4">
    <source>
        <dbReference type="Pfam" id="PF15915"/>
    </source>
</evidence>
<dbReference type="Pfam" id="PF04967">
    <property type="entry name" value="HTH_10"/>
    <property type="match status" value="1"/>
</dbReference>
<evidence type="ECO:0000259" key="3">
    <source>
        <dbReference type="Pfam" id="PF04967"/>
    </source>
</evidence>
<dbReference type="OrthoDB" id="194721at2157"/>
<feature type="domain" description="HTH bat-type" evidence="3">
    <location>
        <begin position="172"/>
        <end position="223"/>
    </location>
</feature>
<protein>
    <submittedName>
        <fullName evidence="5">Bacterio-opsin activator HTH domain protein</fullName>
    </submittedName>
</protein>
<keyword evidence="2" id="KW-0804">Transcription</keyword>
<dbReference type="eggNOG" id="arCOG02272">
    <property type="taxonomic scope" value="Archaea"/>
</dbReference>
<dbReference type="EMBL" id="AOIV01000038">
    <property type="protein sequence ID" value="ELZ27989.1"/>
    <property type="molecule type" value="Genomic_DNA"/>
</dbReference>
<dbReference type="RefSeq" id="WP_008388477.1">
    <property type="nucleotide sequence ID" value="NZ_AOIV01000038.1"/>
</dbReference>
<reference evidence="5 6" key="1">
    <citation type="journal article" date="2014" name="PLoS Genet.">
        <title>Phylogenetically driven sequencing of extremely halophilic archaea reveals strategies for static and dynamic osmo-response.</title>
        <authorList>
            <person name="Becker E.A."/>
            <person name="Seitzer P.M."/>
            <person name="Tritt A."/>
            <person name="Larsen D."/>
            <person name="Krusor M."/>
            <person name="Yao A.I."/>
            <person name="Wu D."/>
            <person name="Madern D."/>
            <person name="Eisen J.A."/>
            <person name="Darling A.E."/>
            <person name="Facciotti M.T."/>
        </authorList>
    </citation>
    <scope>NUCLEOTIDE SEQUENCE [LARGE SCALE GENOMIC DNA]</scope>
    <source>
        <strain evidence="5 6">JCM 14848</strain>
    </source>
</reference>
<evidence type="ECO:0000313" key="6">
    <source>
        <dbReference type="Proteomes" id="UP000011513"/>
    </source>
</evidence>
<organism evidence="5 6">
    <name type="scientific">Halogeometricum pallidum JCM 14848</name>
    <dbReference type="NCBI Taxonomy" id="1227487"/>
    <lineage>
        <taxon>Archaea</taxon>
        <taxon>Methanobacteriati</taxon>
        <taxon>Methanobacteriota</taxon>
        <taxon>Stenosarchaea group</taxon>
        <taxon>Halobacteria</taxon>
        <taxon>Halobacteriales</taxon>
        <taxon>Haloferacaceae</taxon>
        <taxon>Halogeometricum</taxon>
    </lineage>
</organism>
<proteinExistence type="predicted"/>
<dbReference type="Pfam" id="PF15915">
    <property type="entry name" value="BAT"/>
    <property type="match status" value="1"/>
</dbReference>
<dbReference type="InterPro" id="IPR007050">
    <property type="entry name" value="HTH_bacterioopsin"/>
</dbReference>
<accession>M0D1H6</accession>
<evidence type="ECO:0000256" key="1">
    <source>
        <dbReference type="ARBA" id="ARBA00023015"/>
    </source>
</evidence>
<dbReference type="Proteomes" id="UP000011513">
    <property type="component" value="Unassembled WGS sequence"/>
</dbReference>
<dbReference type="InParanoid" id="M0D1H6"/>
<dbReference type="PANTHER" id="PTHR34236:SF1">
    <property type="entry name" value="DIMETHYL SULFOXIDE REDUCTASE TRANSCRIPTIONAL ACTIVATOR"/>
    <property type="match status" value="1"/>
</dbReference>
<name>M0D1H6_HALPD</name>
<evidence type="ECO:0000256" key="2">
    <source>
        <dbReference type="ARBA" id="ARBA00023163"/>
    </source>
</evidence>
<keyword evidence="6" id="KW-1185">Reference proteome</keyword>
<comment type="caution">
    <text evidence="5">The sequence shown here is derived from an EMBL/GenBank/DDBJ whole genome shotgun (WGS) entry which is preliminary data.</text>
</comment>
<feature type="domain" description="Bacterioopsin transcriptional activator GAF and HTH associated" evidence="4">
    <location>
        <begin position="30"/>
        <end position="161"/>
    </location>
</feature>
<sequence length="237" mass="25718">MPSTPSDAATAAKSAESRAVVTAATIPAESFALSETFARVPEAAFRCETTVECGGSVLPLLRVRTSRPAEVDAALRADPTTEDVTLLADCGDERLYRVSWSERVRLPIRLLTAEGATILDLTANALQWTVRLLFPSRRALGRTVSLCEEHDVPVELRSIKRVGDGASGRYGLTNIQYDSLRTACERGYYKVPRVAKLDDLAEEAGVSHQAYSERLRRATEQLVAETLLNAAPTDGAL</sequence>
<dbReference type="PANTHER" id="PTHR34236">
    <property type="entry name" value="DIMETHYL SULFOXIDE REDUCTASE TRANSCRIPTIONAL ACTIVATOR"/>
    <property type="match status" value="1"/>
</dbReference>
<evidence type="ECO:0000313" key="5">
    <source>
        <dbReference type="EMBL" id="ELZ27989.1"/>
    </source>
</evidence>
<gene>
    <name evidence="5" type="ORF">C474_15849</name>
</gene>
<dbReference type="AlphaFoldDB" id="M0D1H6"/>
<keyword evidence="1" id="KW-0805">Transcription regulation</keyword>